<accession>A0A059TSS4</accession>
<dbReference type="InterPro" id="IPR036388">
    <property type="entry name" value="WH-like_DNA-bd_sf"/>
</dbReference>
<dbReference type="GeneID" id="40154915"/>
<evidence type="ECO:0000259" key="2">
    <source>
        <dbReference type="Pfam" id="PF25213"/>
    </source>
</evidence>
<dbReference type="RefSeq" id="WP_269321946.1">
    <property type="nucleotide sequence ID" value="NC_017941.2"/>
</dbReference>
<feature type="domain" description="HVO-A0261-like N-terminal" evidence="2">
    <location>
        <begin position="24"/>
        <end position="107"/>
    </location>
</feature>
<protein>
    <submittedName>
        <fullName evidence="3">Transcriptional regulator</fullName>
    </submittedName>
</protein>
<dbReference type="Gene3D" id="1.10.10.10">
    <property type="entry name" value="Winged helix-like DNA-binding domain superfamily/Winged helix DNA-binding domain"/>
    <property type="match status" value="1"/>
</dbReference>
<dbReference type="InterPro" id="IPR011991">
    <property type="entry name" value="ArsR-like_HTH"/>
</dbReference>
<dbReference type="InterPro" id="IPR036390">
    <property type="entry name" value="WH_DNA-bd_sf"/>
</dbReference>
<proteinExistence type="predicted"/>
<evidence type="ECO:0000313" key="3">
    <source>
        <dbReference type="EMBL" id="AHZ23246.1"/>
    </source>
</evidence>
<dbReference type="Pfam" id="PF25213">
    <property type="entry name" value="HVO_A0261_N"/>
    <property type="match status" value="1"/>
</dbReference>
<gene>
    <name evidence="3" type="ORF">BM92_11620</name>
</gene>
<evidence type="ECO:0000313" key="4">
    <source>
        <dbReference type="Proteomes" id="UP000027075"/>
    </source>
</evidence>
<reference evidence="3 4" key="1">
    <citation type="submission" date="2014-04" db="EMBL/GenBank/DDBJ databases">
        <title>Transcriptional profiles of Haloferax mediterranei on the basis of nitrogen availability.</title>
        <authorList>
            <person name="Bautista V."/>
        </authorList>
    </citation>
    <scope>NUCLEOTIDE SEQUENCE [LARGE SCALE GENOMIC DNA]</scope>
    <source>
        <strain evidence="4">ATCC 33500 / DSM 1411 / JCM 8866 / NBRC 14739 / NCIMB 2177 / R-4</strain>
    </source>
</reference>
<name>A0A059TSS4_HALMT</name>
<dbReference type="EMBL" id="CP007551">
    <property type="protein sequence ID" value="AHZ23246.1"/>
    <property type="molecule type" value="Genomic_DNA"/>
</dbReference>
<dbReference type="CDD" id="cd00090">
    <property type="entry name" value="HTH_ARSR"/>
    <property type="match status" value="1"/>
</dbReference>
<dbReference type="SUPFAM" id="SSF46785">
    <property type="entry name" value="Winged helix' DNA-binding domain"/>
    <property type="match status" value="1"/>
</dbReference>
<dbReference type="Pfam" id="PF08350">
    <property type="entry name" value="FilR1_middle"/>
    <property type="match status" value="1"/>
</dbReference>
<sequence>MPIVNSEHRVGGWNDGGPSHSAIESVAFLTRSEHRVHVLELLDQGPCTRDKLKERMNVSRVTLSRILGDLTDRGWITRNTSENVYTLTNFGELVYTDFSRLLGTVSVGSEYPNIVERLPTEWFDFDLRCLADSELVAGESADPLSAARVVANAVQNASSCDSFLGTFITLPMYTYEEAVRAGNEPETTVVFDADVTETMLTDSDLVNRWQEIEGATESVVYYCVENRVPCSIDLIDEETVFLTVDREQQSGFDIIRSTHPEVVEWAQKVLEEYQAIATPLKQRASNSET</sequence>
<dbReference type="AlphaFoldDB" id="A0A059TSS4"/>
<evidence type="ECO:0000259" key="1">
    <source>
        <dbReference type="Pfam" id="PF08350"/>
    </source>
</evidence>
<feature type="domain" description="Methanogenesis regulatory protein FilR1 middle" evidence="1">
    <location>
        <begin position="147"/>
        <end position="274"/>
    </location>
</feature>
<organism evidence="3 4">
    <name type="scientific">Haloferax mediterranei (strain ATCC 33500 / DSM 1411 / JCM 8866 / NBRC 14739 / NCIMB 2177 / R-4)</name>
    <name type="common">Halobacterium mediterranei</name>
    <dbReference type="NCBI Taxonomy" id="523841"/>
    <lineage>
        <taxon>Archaea</taxon>
        <taxon>Methanobacteriati</taxon>
        <taxon>Methanobacteriota</taxon>
        <taxon>Stenosarchaea group</taxon>
        <taxon>Halobacteria</taxon>
        <taxon>Halobacteriales</taxon>
        <taxon>Haloferacaceae</taxon>
        <taxon>Haloferax</taxon>
    </lineage>
</organism>
<dbReference type="InterPro" id="IPR057527">
    <property type="entry name" value="HVO_A0261-like_N"/>
</dbReference>
<dbReference type="InterPro" id="IPR013561">
    <property type="entry name" value="FilR1_middle_dom"/>
</dbReference>
<dbReference type="Proteomes" id="UP000027075">
    <property type="component" value="Chromosome"/>
</dbReference>